<dbReference type="SFLD" id="SFLDG01129">
    <property type="entry name" value="C1.5:_HAD__Beta-PGM__Phosphata"/>
    <property type="match status" value="1"/>
</dbReference>
<dbReference type="InterPro" id="IPR041492">
    <property type="entry name" value="HAD_2"/>
</dbReference>
<dbReference type="InterPro" id="IPR006439">
    <property type="entry name" value="HAD-SF_hydro_IA"/>
</dbReference>
<name>A0A2D0JPG4_9GAMM</name>
<organism evidence="6 7">
    <name type="scientific">Xenorhabdus miraniensis</name>
    <dbReference type="NCBI Taxonomy" id="351674"/>
    <lineage>
        <taxon>Bacteria</taxon>
        <taxon>Pseudomonadati</taxon>
        <taxon>Pseudomonadota</taxon>
        <taxon>Gammaproteobacteria</taxon>
        <taxon>Enterobacterales</taxon>
        <taxon>Morganellaceae</taxon>
        <taxon>Xenorhabdus</taxon>
    </lineage>
</organism>
<evidence type="ECO:0000313" key="7">
    <source>
        <dbReference type="Proteomes" id="UP000221980"/>
    </source>
</evidence>
<comment type="catalytic activity">
    <reaction evidence="1">
        <text>2-phosphoglycolate + H2O = glycolate + phosphate</text>
        <dbReference type="Rhea" id="RHEA:14369"/>
        <dbReference type="ChEBI" id="CHEBI:15377"/>
        <dbReference type="ChEBI" id="CHEBI:29805"/>
        <dbReference type="ChEBI" id="CHEBI:43474"/>
        <dbReference type="ChEBI" id="CHEBI:58033"/>
        <dbReference type="EC" id="3.1.3.18"/>
    </reaction>
</comment>
<dbReference type="GO" id="GO:0006281">
    <property type="term" value="P:DNA repair"/>
    <property type="evidence" value="ECO:0007669"/>
    <property type="project" value="TreeGrafter"/>
</dbReference>
<protein>
    <recommendedName>
        <fullName evidence="4">phosphoglycolate phosphatase</fullName>
        <ecNumber evidence="4">3.1.3.18</ecNumber>
    </recommendedName>
</protein>
<comment type="pathway">
    <text evidence="2">Organic acid metabolism; glycolate biosynthesis; glycolate from 2-phosphoglycolate: step 1/1.</text>
</comment>
<dbReference type="InterPro" id="IPR023214">
    <property type="entry name" value="HAD_sf"/>
</dbReference>
<dbReference type="NCBIfam" id="TIGR01549">
    <property type="entry name" value="HAD-SF-IA-v1"/>
    <property type="match status" value="1"/>
</dbReference>
<proteinExistence type="inferred from homology"/>
<dbReference type="OrthoDB" id="9776368at2"/>
<evidence type="ECO:0000256" key="4">
    <source>
        <dbReference type="ARBA" id="ARBA00013078"/>
    </source>
</evidence>
<evidence type="ECO:0000256" key="1">
    <source>
        <dbReference type="ARBA" id="ARBA00000830"/>
    </source>
</evidence>
<dbReference type="InterPro" id="IPR036412">
    <property type="entry name" value="HAD-like_sf"/>
</dbReference>
<evidence type="ECO:0000256" key="5">
    <source>
        <dbReference type="ARBA" id="ARBA00022723"/>
    </source>
</evidence>
<comment type="caution">
    <text evidence="6">The sequence shown here is derived from an EMBL/GenBank/DDBJ whole genome shotgun (WGS) entry which is preliminary data.</text>
</comment>
<keyword evidence="7" id="KW-1185">Reference proteome</keyword>
<dbReference type="AlphaFoldDB" id="A0A2D0JPG4"/>
<sequence length="233" mass="27057">MPPYRLKNMLINNRIEESCIVFDLDGTLVNTWNIHLKTLYETSLEITGLKHSKLDIIRANKVTERETLSTLLGKMDSKYALNFYMKKFIENLNLCEIEVFPGIENILKLLNDYDCKIGLFTGRKRTTTISLLRKLKLIDYFKSIITSDDVINSKPSTEGLINVIKELKGINEKSLYIGDTLTDMDIAREINVNSIFVNWNRNSILLQNNLQETIIDDPELLLFYIKNFLRINK</sequence>
<dbReference type="PANTHER" id="PTHR43434:SF1">
    <property type="entry name" value="PHOSPHOGLYCOLATE PHOSPHATASE"/>
    <property type="match status" value="1"/>
</dbReference>
<reference evidence="6 7" key="1">
    <citation type="journal article" date="2017" name="Nat. Microbiol.">
        <title>Natural product diversity associated with the nematode symbionts Photorhabdus and Xenorhabdus.</title>
        <authorList>
            <person name="Tobias N.J."/>
            <person name="Wolff H."/>
            <person name="Djahanschiri B."/>
            <person name="Grundmann F."/>
            <person name="Kronenwerth M."/>
            <person name="Shi Y.M."/>
            <person name="Simonyi S."/>
            <person name="Grun P."/>
            <person name="Shapiro-Ilan D."/>
            <person name="Pidot S.J."/>
            <person name="Stinear T.P."/>
            <person name="Ebersberger I."/>
            <person name="Bode H.B."/>
        </authorList>
    </citation>
    <scope>NUCLEOTIDE SEQUENCE [LARGE SCALE GENOMIC DNA]</scope>
    <source>
        <strain evidence="6 7">DSM 17902</strain>
    </source>
</reference>
<dbReference type="Gene3D" id="3.40.50.1000">
    <property type="entry name" value="HAD superfamily/HAD-like"/>
    <property type="match status" value="1"/>
</dbReference>
<dbReference type="Gene3D" id="1.10.150.240">
    <property type="entry name" value="Putative phosphatase, domain 2"/>
    <property type="match status" value="1"/>
</dbReference>
<dbReference type="InterPro" id="IPR050155">
    <property type="entry name" value="HAD-like_hydrolase_sf"/>
</dbReference>
<evidence type="ECO:0000256" key="2">
    <source>
        <dbReference type="ARBA" id="ARBA00004818"/>
    </source>
</evidence>
<evidence type="ECO:0000256" key="3">
    <source>
        <dbReference type="ARBA" id="ARBA00006171"/>
    </source>
</evidence>
<keyword evidence="5" id="KW-0479">Metal-binding</keyword>
<dbReference type="SUPFAM" id="SSF56784">
    <property type="entry name" value="HAD-like"/>
    <property type="match status" value="1"/>
</dbReference>
<dbReference type="SFLD" id="SFLDS00003">
    <property type="entry name" value="Haloacid_Dehalogenase"/>
    <property type="match status" value="1"/>
</dbReference>
<dbReference type="Pfam" id="PF13419">
    <property type="entry name" value="HAD_2"/>
    <property type="match status" value="1"/>
</dbReference>
<dbReference type="PANTHER" id="PTHR43434">
    <property type="entry name" value="PHOSPHOGLYCOLATE PHOSPHATASE"/>
    <property type="match status" value="1"/>
</dbReference>
<dbReference type="EMBL" id="NITZ01000012">
    <property type="protein sequence ID" value="PHM48226.1"/>
    <property type="molecule type" value="Genomic_DNA"/>
</dbReference>
<dbReference type="GO" id="GO:0046872">
    <property type="term" value="F:metal ion binding"/>
    <property type="evidence" value="ECO:0007669"/>
    <property type="project" value="UniProtKB-KW"/>
</dbReference>
<dbReference type="InterPro" id="IPR023198">
    <property type="entry name" value="PGP-like_dom2"/>
</dbReference>
<dbReference type="Proteomes" id="UP000221980">
    <property type="component" value="Unassembled WGS sequence"/>
</dbReference>
<dbReference type="RefSeq" id="WP_099114632.1">
    <property type="nucleotide sequence ID" value="NZ_CAWNQI010000024.1"/>
</dbReference>
<gene>
    <name evidence="6" type="ORF">Xmir_02564</name>
</gene>
<dbReference type="EC" id="3.1.3.18" evidence="4"/>
<accession>A0A2D0JPG4</accession>
<evidence type="ECO:0000313" key="6">
    <source>
        <dbReference type="EMBL" id="PHM48226.1"/>
    </source>
</evidence>
<dbReference type="GO" id="GO:0008967">
    <property type="term" value="F:phosphoglycolate phosphatase activity"/>
    <property type="evidence" value="ECO:0007669"/>
    <property type="project" value="UniProtKB-EC"/>
</dbReference>
<comment type="similarity">
    <text evidence="3">Belongs to the HAD-like hydrolase superfamily. CbbY/CbbZ/Gph/YieH family.</text>
</comment>